<dbReference type="PRINTS" id="PR00834">
    <property type="entry name" value="PROTEASES2C"/>
</dbReference>
<sequence>MNKQWIISGIVTILIWGAGVYGFYFIKDAVPNKLSNPSTILASETIERTEDSVVAESKQLKEVIHETQKRVVHIEVADYSLGSGFLYNDQGDVVTNAHVVAGATDVKVKTTDNREFSGKVIGISEETDVAVVRVDGLKGTEPLPMNIDESAEIGDEVLALGSPLGFQNTVTTGIISGVDRDLDLPPYHYKNMYQISAPIAPGNSGGPLINRKTGEVLGINSAAADQGSIGFSIPLPNVIALIEGWSKTPMTTLPNIVEQARAEDFTFEEIGFSDHELAHYLVNYFYESLNYQDYVTAYSLLGSRWQSDTTYESFREGYLLTESVVVDDLVVKNEDALTVKAIITAEERKNSNITYHKYKVTYKLGYENDQMKILSGKGEVIE</sequence>
<keyword evidence="2 5" id="KW-0378">Hydrolase</keyword>
<organism evidence="5 6">
    <name type="scientific">Halalkalibacter kiskunsagensis</name>
    <dbReference type="NCBI Taxonomy" id="1548599"/>
    <lineage>
        <taxon>Bacteria</taxon>
        <taxon>Bacillati</taxon>
        <taxon>Bacillota</taxon>
        <taxon>Bacilli</taxon>
        <taxon>Bacillales</taxon>
        <taxon>Bacillaceae</taxon>
        <taxon>Halalkalibacter</taxon>
    </lineage>
</organism>
<dbReference type="EC" id="3.4.21.-" evidence="5"/>
<dbReference type="InterPro" id="IPR051201">
    <property type="entry name" value="Chloro_Bact_Ser_Proteases"/>
</dbReference>
<dbReference type="SUPFAM" id="SSF50494">
    <property type="entry name" value="Trypsin-like serine proteases"/>
    <property type="match status" value="1"/>
</dbReference>
<keyword evidence="4" id="KW-1133">Transmembrane helix</keyword>
<evidence type="ECO:0000313" key="5">
    <source>
        <dbReference type="EMBL" id="MFC0469150.1"/>
    </source>
</evidence>
<protein>
    <submittedName>
        <fullName evidence="5">S1C family serine protease</fullName>
        <ecNumber evidence="5">3.4.21.-</ecNumber>
    </submittedName>
</protein>
<keyword evidence="4" id="KW-0812">Transmembrane</keyword>
<name>A0ABV6K881_9BACI</name>
<keyword evidence="3" id="KW-0720">Serine protease</keyword>
<dbReference type="Proteomes" id="UP001589838">
    <property type="component" value="Unassembled WGS sequence"/>
</dbReference>
<keyword evidence="1 5" id="KW-0645">Protease</keyword>
<dbReference type="InterPro" id="IPR001940">
    <property type="entry name" value="Peptidase_S1C"/>
</dbReference>
<evidence type="ECO:0000256" key="4">
    <source>
        <dbReference type="SAM" id="Phobius"/>
    </source>
</evidence>
<evidence type="ECO:0000313" key="6">
    <source>
        <dbReference type="Proteomes" id="UP001589838"/>
    </source>
</evidence>
<evidence type="ECO:0000256" key="3">
    <source>
        <dbReference type="ARBA" id="ARBA00022825"/>
    </source>
</evidence>
<dbReference type="InterPro" id="IPR009003">
    <property type="entry name" value="Peptidase_S1_PA"/>
</dbReference>
<dbReference type="PANTHER" id="PTHR43343:SF3">
    <property type="entry name" value="PROTEASE DO-LIKE 8, CHLOROPLASTIC"/>
    <property type="match status" value="1"/>
</dbReference>
<accession>A0ABV6K881</accession>
<proteinExistence type="predicted"/>
<dbReference type="GO" id="GO:0006508">
    <property type="term" value="P:proteolysis"/>
    <property type="evidence" value="ECO:0007669"/>
    <property type="project" value="UniProtKB-KW"/>
</dbReference>
<gene>
    <name evidence="5" type="ORF">ACFFHM_00840</name>
</gene>
<comment type="caution">
    <text evidence="5">The sequence shown here is derived from an EMBL/GenBank/DDBJ whole genome shotgun (WGS) entry which is preliminary data.</text>
</comment>
<dbReference type="Gene3D" id="2.40.10.120">
    <property type="match status" value="1"/>
</dbReference>
<keyword evidence="4" id="KW-0472">Membrane</keyword>
<keyword evidence="6" id="KW-1185">Reference proteome</keyword>
<evidence type="ECO:0000256" key="2">
    <source>
        <dbReference type="ARBA" id="ARBA00022801"/>
    </source>
</evidence>
<dbReference type="EMBL" id="JBHLUX010000001">
    <property type="protein sequence ID" value="MFC0469150.1"/>
    <property type="molecule type" value="Genomic_DNA"/>
</dbReference>
<dbReference type="PANTHER" id="PTHR43343">
    <property type="entry name" value="PEPTIDASE S12"/>
    <property type="match status" value="1"/>
</dbReference>
<evidence type="ECO:0000256" key="1">
    <source>
        <dbReference type="ARBA" id="ARBA00022670"/>
    </source>
</evidence>
<reference evidence="5 6" key="1">
    <citation type="submission" date="2024-09" db="EMBL/GenBank/DDBJ databases">
        <authorList>
            <person name="Sun Q."/>
            <person name="Mori K."/>
        </authorList>
    </citation>
    <scope>NUCLEOTIDE SEQUENCE [LARGE SCALE GENOMIC DNA]</scope>
    <source>
        <strain evidence="5 6">NCAIM B.02610</strain>
    </source>
</reference>
<feature type="transmembrane region" description="Helical" evidence="4">
    <location>
        <begin position="6"/>
        <end position="26"/>
    </location>
</feature>
<dbReference type="GO" id="GO:0008233">
    <property type="term" value="F:peptidase activity"/>
    <property type="evidence" value="ECO:0007669"/>
    <property type="project" value="UniProtKB-KW"/>
</dbReference>
<dbReference type="Pfam" id="PF13365">
    <property type="entry name" value="Trypsin_2"/>
    <property type="match status" value="1"/>
</dbReference>
<dbReference type="RefSeq" id="WP_335958338.1">
    <property type="nucleotide sequence ID" value="NZ_JAXBLX010000001.1"/>
</dbReference>